<dbReference type="Pfam" id="PF03221">
    <property type="entry name" value="HTH_Tnp_Tc5"/>
    <property type="match status" value="1"/>
</dbReference>
<evidence type="ECO:0000313" key="4">
    <source>
        <dbReference type="EMBL" id="KAH8036059.1"/>
    </source>
</evidence>
<dbReference type="SMART" id="SM00674">
    <property type="entry name" value="CENPB"/>
    <property type="match status" value="1"/>
</dbReference>
<evidence type="ECO:0000313" key="5">
    <source>
        <dbReference type="Proteomes" id="UP000821866"/>
    </source>
</evidence>
<comment type="subcellular location">
    <subcellularLocation>
        <location evidence="1">Nucleus</location>
    </subcellularLocation>
</comment>
<comment type="caution">
    <text evidence="4">The sequence shown here is derived from an EMBL/GenBank/DDBJ whole genome shotgun (WGS) entry which is preliminary data.</text>
</comment>
<feature type="domain" description="HTH CENPB-type" evidence="3">
    <location>
        <begin position="34"/>
        <end position="106"/>
    </location>
</feature>
<organism evidence="4 5">
    <name type="scientific">Rhipicephalus microplus</name>
    <name type="common">Cattle tick</name>
    <name type="synonym">Boophilus microplus</name>
    <dbReference type="NCBI Taxonomy" id="6941"/>
    <lineage>
        <taxon>Eukaryota</taxon>
        <taxon>Metazoa</taxon>
        <taxon>Ecdysozoa</taxon>
        <taxon>Arthropoda</taxon>
        <taxon>Chelicerata</taxon>
        <taxon>Arachnida</taxon>
        <taxon>Acari</taxon>
        <taxon>Parasitiformes</taxon>
        <taxon>Ixodida</taxon>
        <taxon>Ixodoidea</taxon>
        <taxon>Ixodidae</taxon>
        <taxon>Rhipicephalinae</taxon>
        <taxon>Rhipicephalus</taxon>
        <taxon>Boophilus</taxon>
    </lineage>
</organism>
<reference evidence="4" key="2">
    <citation type="submission" date="2021-09" db="EMBL/GenBank/DDBJ databases">
        <authorList>
            <person name="Jia N."/>
            <person name="Wang J."/>
            <person name="Shi W."/>
            <person name="Du L."/>
            <person name="Sun Y."/>
            <person name="Zhan W."/>
            <person name="Jiang J."/>
            <person name="Wang Q."/>
            <person name="Zhang B."/>
            <person name="Ji P."/>
            <person name="Sakyi L.B."/>
            <person name="Cui X."/>
            <person name="Yuan T."/>
            <person name="Jiang B."/>
            <person name="Yang W."/>
            <person name="Lam T.T.-Y."/>
            <person name="Chang Q."/>
            <person name="Ding S."/>
            <person name="Wang X."/>
            <person name="Zhu J."/>
            <person name="Ruan X."/>
            <person name="Zhao L."/>
            <person name="Wei J."/>
            <person name="Que T."/>
            <person name="Du C."/>
            <person name="Cheng J."/>
            <person name="Dai P."/>
            <person name="Han X."/>
            <person name="Huang E."/>
            <person name="Gao Y."/>
            <person name="Liu J."/>
            <person name="Shao H."/>
            <person name="Ye R."/>
            <person name="Li L."/>
            <person name="Wei W."/>
            <person name="Wang X."/>
            <person name="Wang C."/>
            <person name="Huo Q."/>
            <person name="Li W."/>
            <person name="Guo W."/>
            <person name="Chen H."/>
            <person name="Chen S."/>
            <person name="Zhou L."/>
            <person name="Zhou L."/>
            <person name="Ni X."/>
            <person name="Tian J."/>
            <person name="Zhou Y."/>
            <person name="Sheng Y."/>
            <person name="Liu T."/>
            <person name="Pan Y."/>
            <person name="Xia L."/>
            <person name="Li J."/>
            <person name="Zhao F."/>
            <person name="Cao W."/>
        </authorList>
    </citation>
    <scope>NUCLEOTIDE SEQUENCE</scope>
    <source>
        <strain evidence="4">Rmic-2018</strain>
        <tissue evidence="4">Larvae</tissue>
    </source>
</reference>
<keyword evidence="5" id="KW-1185">Reference proteome</keyword>
<dbReference type="InterPro" id="IPR050863">
    <property type="entry name" value="CenT-Element_Derived"/>
</dbReference>
<keyword evidence="2" id="KW-0238">DNA-binding</keyword>
<accession>A0A9J6ENH0</accession>
<dbReference type="InterPro" id="IPR006600">
    <property type="entry name" value="HTH_CenpB_DNA-bd_dom"/>
</dbReference>
<gene>
    <name evidence="4" type="ORF">HPB51_017111</name>
</gene>
<evidence type="ECO:0000259" key="3">
    <source>
        <dbReference type="PROSITE" id="PS51253"/>
    </source>
</evidence>
<dbReference type="InterPro" id="IPR009057">
    <property type="entry name" value="Homeodomain-like_sf"/>
</dbReference>
<dbReference type="PANTHER" id="PTHR19303:SF73">
    <property type="entry name" value="PROTEIN PDC2"/>
    <property type="match status" value="1"/>
</dbReference>
<reference evidence="4" key="1">
    <citation type="journal article" date="2020" name="Cell">
        <title>Large-Scale Comparative Analyses of Tick Genomes Elucidate Their Genetic Diversity and Vector Capacities.</title>
        <authorList>
            <consortium name="Tick Genome and Microbiome Consortium (TIGMIC)"/>
            <person name="Jia N."/>
            <person name="Wang J."/>
            <person name="Shi W."/>
            <person name="Du L."/>
            <person name="Sun Y."/>
            <person name="Zhan W."/>
            <person name="Jiang J.F."/>
            <person name="Wang Q."/>
            <person name="Zhang B."/>
            <person name="Ji P."/>
            <person name="Bell-Sakyi L."/>
            <person name="Cui X.M."/>
            <person name="Yuan T.T."/>
            <person name="Jiang B.G."/>
            <person name="Yang W.F."/>
            <person name="Lam T.T."/>
            <person name="Chang Q.C."/>
            <person name="Ding S.J."/>
            <person name="Wang X.J."/>
            <person name="Zhu J.G."/>
            <person name="Ruan X.D."/>
            <person name="Zhao L."/>
            <person name="Wei J.T."/>
            <person name="Ye R.Z."/>
            <person name="Que T.C."/>
            <person name="Du C.H."/>
            <person name="Zhou Y.H."/>
            <person name="Cheng J.X."/>
            <person name="Dai P.F."/>
            <person name="Guo W.B."/>
            <person name="Han X.H."/>
            <person name="Huang E.J."/>
            <person name="Li L.F."/>
            <person name="Wei W."/>
            <person name="Gao Y.C."/>
            <person name="Liu J.Z."/>
            <person name="Shao H.Z."/>
            <person name="Wang X."/>
            <person name="Wang C.C."/>
            <person name="Yang T.C."/>
            <person name="Huo Q.B."/>
            <person name="Li W."/>
            <person name="Chen H.Y."/>
            <person name="Chen S.E."/>
            <person name="Zhou L.G."/>
            <person name="Ni X.B."/>
            <person name="Tian J.H."/>
            <person name="Sheng Y."/>
            <person name="Liu T."/>
            <person name="Pan Y.S."/>
            <person name="Xia L.Y."/>
            <person name="Li J."/>
            <person name="Zhao F."/>
            <person name="Cao W.C."/>
        </authorList>
    </citation>
    <scope>NUCLEOTIDE SEQUENCE</scope>
    <source>
        <strain evidence="4">Rmic-2018</strain>
    </source>
</reference>
<dbReference type="Gene3D" id="1.10.10.60">
    <property type="entry name" value="Homeodomain-like"/>
    <property type="match status" value="1"/>
</dbReference>
<name>A0A9J6ENH0_RHIMP</name>
<dbReference type="Proteomes" id="UP000821866">
    <property type="component" value="Chromosome 11"/>
</dbReference>
<dbReference type="GO" id="GO:0005634">
    <property type="term" value="C:nucleus"/>
    <property type="evidence" value="ECO:0007669"/>
    <property type="project" value="UniProtKB-SubCell"/>
</dbReference>
<dbReference type="PROSITE" id="PS51253">
    <property type="entry name" value="HTH_CENPB"/>
    <property type="match status" value="1"/>
</dbReference>
<dbReference type="SUPFAM" id="SSF46689">
    <property type="entry name" value="Homeodomain-like"/>
    <property type="match status" value="1"/>
</dbReference>
<dbReference type="AlphaFoldDB" id="A0A9J6ENH0"/>
<dbReference type="EMBL" id="JABSTU010000003">
    <property type="protein sequence ID" value="KAH8036059.1"/>
    <property type="molecule type" value="Genomic_DNA"/>
</dbReference>
<evidence type="ECO:0000256" key="1">
    <source>
        <dbReference type="ARBA" id="ARBA00004123"/>
    </source>
</evidence>
<evidence type="ECO:0000256" key="2">
    <source>
        <dbReference type="ARBA" id="ARBA00023125"/>
    </source>
</evidence>
<dbReference type="PANTHER" id="PTHR19303">
    <property type="entry name" value="TRANSPOSON"/>
    <property type="match status" value="1"/>
</dbReference>
<protein>
    <recommendedName>
        <fullName evidence="3">HTH CENPB-type domain-containing protein</fullName>
    </recommendedName>
</protein>
<proteinExistence type="predicted"/>
<sequence>MHHRKIRYLIEFIVNDTEVQSDILNVLASGTSAQWKKMTQLANEELDKAVYAWFWDTRAKRIPISGSPIQQEALSYACILGINENFGAIAGWLNQFKERHEIVRKLLCGESTSADRNGVPIVDCV</sequence>
<dbReference type="GO" id="GO:0003677">
    <property type="term" value="F:DNA binding"/>
    <property type="evidence" value="ECO:0007669"/>
    <property type="project" value="UniProtKB-KW"/>
</dbReference>